<organism evidence="1 2">
    <name type="scientific">Pseudomonas putida</name>
    <name type="common">Arthrobacter siderocapsulatus</name>
    <dbReference type="NCBI Taxonomy" id="303"/>
    <lineage>
        <taxon>Bacteria</taxon>
        <taxon>Pseudomonadati</taxon>
        <taxon>Pseudomonadota</taxon>
        <taxon>Gammaproteobacteria</taxon>
        <taxon>Pseudomonadales</taxon>
        <taxon>Pseudomonadaceae</taxon>
        <taxon>Pseudomonas</taxon>
    </lineage>
</organism>
<dbReference type="Proteomes" id="UP000464661">
    <property type="component" value="Chromosome"/>
</dbReference>
<dbReference type="EMBL" id="AP022324">
    <property type="protein sequence ID" value="BBU46509.1"/>
    <property type="molecule type" value="Genomic_DNA"/>
</dbReference>
<protein>
    <submittedName>
        <fullName evidence="1">Uncharacterized protein</fullName>
    </submittedName>
</protein>
<name>A0A7U6M672_PSEPU</name>
<proteinExistence type="predicted"/>
<gene>
    <name evidence="1" type="ORF">PPTS312_44240</name>
</gene>
<dbReference type="AlphaFoldDB" id="A0A7U6M672"/>
<sequence>MPFGDGALERGVIEWVIFDMHREALHFWIEARPLGYGPAFKGAIKLQTEIVVQPGGIMFLNTEL</sequence>
<accession>A0A7U6M672</accession>
<evidence type="ECO:0000313" key="2">
    <source>
        <dbReference type="Proteomes" id="UP000464661"/>
    </source>
</evidence>
<evidence type="ECO:0000313" key="1">
    <source>
        <dbReference type="EMBL" id="BBU46509.1"/>
    </source>
</evidence>
<reference evidence="1 2" key="1">
    <citation type="submission" date="2020-01" db="EMBL/GenBank/DDBJ databases">
        <title>Complete Genome Sequence of Pseudomonas putida Strain TS312, Harboring the HdtS type N-acyl-homoserine Lactone Synthase, Isolated from a Paper Mill.</title>
        <authorList>
            <person name="Hosoe A."/>
            <person name="Suenaga T."/>
            <person name="Sugi T."/>
            <person name="Izumi T."/>
            <person name="Nagai N."/>
            <person name="Terada A."/>
        </authorList>
    </citation>
    <scope>NUCLEOTIDE SEQUENCE [LARGE SCALE GENOMIC DNA]</scope>
    <source>
        <strain evidence="1 2">TS312</strain>
    </source>
</reference>